<dbReference type="InterPro" id="IPR013320">
    <property type="entry name" value="ConA-like_dom_sf"/>
</dbReference>
<evidence type="ECO:0000313" key="2">
    <source>
        <dbReference type="Proteomes" id="UP000257200"/>
    </source>
</evidence>
<dbReference type="GeneTree" id="ENSGT00530000066252"/>
<dbReference type="SUPFAM" id="SSF49899">
    <property type="entry name" value="Concanavalin A-like lectins/glucanases"/>
    <property type="match status" value="1"/>
</dbReference>
<reference evidence="1" key="1">
    <citation type="submission" date="2025-08" db="UniProtKB">
        <authorList>
            <consortium name="Ensembl"/>
        </authorList>
    </citation>
    <scope>IDENTIFICATION</scope>
</reference>
<dbReference type="Ensembl" id="ENSAPOT00000028260.1">
    <property type="protein sequence ID" value="ENSAPOP00000018640.1"/>
    <property type="gene ID" value="ENSAPOG00000021965.1"/>
</dbReference>
<accession>A0A3Q1GMT7</accession>
<organism evidence="1 2">
    <name type="scientific">Acanthochromis polyacanthus</name>
    <name type="common">spiny chromis</name>
    <dbReference type="NCBI Taxonomy" id="80966"/>
    <lineage>
        <taxon>Eukaryota</taxon>
        <taxon>Metazoa</taxon>
        <taxon>Chordata</taxon>
        <taxon>Craniata</taxon>
        <taxon>Vertebrata</taxon>
        <taxon>Euteleostomi</taxon>
        <taxon>Actinopterygii</taxon>
        <taxon>Neopterygii</taxon>
        <taxon>Teleostei</taxon>
        <taxon>Neoteleostei</taxon>
        <taxon>Acanthomorphata</taxon>
        <taxon>Ovalentaria</taxon>
        <taxon>Pomacentridae</taxon>
        <taxon>Acanthochromis</taxon>
    </lineage>
</organism>
<proteinExistence type="predicted"/>
<keyword evidence="2" id="KW-1185">Reference proteome</keyword>
<dbReference type="InParanoid" id="A0A3Q1GMT7"/>
<reference evidence="1" key="2">
    <citation type="submission" date="2025-09" db="UniProtKB">
        <authorList>
            <consortium name="Ensembl"/>
        </authorList>
    </citation>
    <scope>IDENTIFICATION</scope>
</reference>
<sequence>MFTLSRYSSGVTLYHPYFSISSLSLTPETAVKEETKAIEETEAGVKESPPAHPYPSPPYWTTAPPRTGVSVCLRYMIDHLDQRSSTVFTLSPSGSFLSLVDNYASSYAVRYYYSNSVNLRPSVRLWSFTSPSAWTSVCLTLDSNRRVVQLFQGPFMSIRKVLPVQFVWSGEPVMEFTGTDGQVKDVQVWNYPLRYKEVYYYMTDDSYWSQQGNILSWSHVRYSVQGQSFLEDSYESQTKQSIKRGSRLSRKFFSVGKTKDSEREMI</sequence>
<dbReference type="AlphaFoldDB" id="A0A3Q1GMT7"/>
<protein>
    <submittedName>
        <fullName evidence="1">Uncharacterized LOC110971004</fullName>
    </submittedName>
</protein>
<dbReference type="STRING" id="80966.ENSAPOP00000018640"/>
<evidence type="ECO:0000313" key="1">
    <source>
        <dbReference type="Ensembl" id="ENSAPOP00000018640.1"/>
    </source>
</evidence>
<dbReference type="Proteomes" id="UP000257200">
    <property type="component" value="Unplaced"/>
</dbReference>
<name>A0A3Q1GMT7_9TELE</name>
<dbReference type="Gene3D" id="2.60.120.200">
    <property type="match status" value="1"/>
</dbReference>